<dbReference type="Ensembl" id="ENSPSMT00000004662.1">
    <property type="protein sequence ID" value="ENSPSMP00000003832.1"/>
    <property type="gene ID" value="ENSPSMG00000003107.1"/>
</dbReference>
<dbReference type="GO" id="GO:0005886">
    <property type="term" value="C:plasma membrane"/>
    <property type="evidence" value="ECO:0007669"/>
    <property type="project" value="TreeGrafter"/>
</dbReference>
<dbReference type="SMART" id="SM00050">
    <property type="entry name" value="DISIN"/>
    <property type="match status" value="1"/>
</dbReference>
<dbReference type="SUPFAM" id="SSF55486">
    <property type="entry name" value="Metalloproteases ('zincins'), catalytic domain"/>
    <property type="match status" value="1"/>
</dbReference>
<proteinExistence type="predicted"/>
<dbReference type="GeneTree" id="ENSGT00940000161015"/>
<reference evidence="11" key="1">
    <citation type="submission" date="2025-08" db="UniProtKB">
        <authorList>
            <consortium name="Ensembl"/>
        </authorList>
    </citation>
    <scope>IDENTIFICATION</scope>
</reference>
<feature type="disulfide bond" evidence="6">
    <location>
        <begin position="487"/>
        <end position="496"/>
    </location>
</feature>
<dbReference type="InterPro" id="IPR036436">
    <property type="entry name" value="Disintegrin_dom_sf"/>
</dbReference>
<keyword evidence="2 7" id="KW-0812">Transmembrane</keyword>
<evidence type="ECO:0000259" key="10">
    <source>
        <dbReference type="PROSITE" id="PS50215"/>
    </source>
</evidence>
<dbReference type="Gene3D" id="2.10.25.10">
    <property type="entry name" value="Laminin"/>
    <property type="match status" value="1"/>
</dbReference>
<feature type="domain" description="EGF-like" evidence="8">
    <location>
        <begin position="465"/>
        <end position="497"/>
    </location>
</feature>
<sequence length="576" mass="64887">HMVFVKTTQPLCSCSKKTAMIIYKWMSVAVPVKLYLQKRGYFVADNFMVYLYNQGSVNSHSSNTETQCYYQGNIEGYPNSVVSLNMCPGLRGILQFENVSYGIEPLESAIEFQHLLYKLGKENNEFSIFNNDDRSTEQYLMDYKIFISEKLESDIPDLFPLYLEIHIVVDKALMFTEFKITVVLSSLEFWSDKNKISTVGGADELLYRFLKWKQSYLTLRPHDIACLFMYRDYPNYVGAIFHGKMCVTHYSAGIALQCGPDSCCDPQNCMLKQGAQCHEGLCCHNCQIASAGVVCRPQVHVECDISEFCNGSSPECGPDITIHDGHGCSNNTLVCFSGECPDPDRRCESIFGTGSRQAPFACYEEIQSQGDSFGNCGFSRGRYVYCAWNLICGRLVCTYPAQAPFYPKMGNVIYAFVRGTVCITLDHPLHLEAEDPMIMQDGTACDTGRICRNHYCIESRFIKSESEACSQKCSGHGVCNSQKKCNCTDGYLPPNCQLRSRGSLLVPEGQGSIMERASRKTKKTWLLGFYIFLPVLIVTTMVALAWNRLKKRFTMEEESLSSKSRSEGSTLTYASR</sequence>
<dbReference type="InterPro" id="IPR006586">
    <property type="entry name" value="ADAM_Cys-rich"/>
</dbReference>
<evidence type="ECO:0000256" key="1">
    <source>
        <dbReference type="ARBA" id="ARBA00004479"/>
    </source>
</evidence>
<dbReference type="Proteomes" id="UP000694414">
    <property type="component" value="Unplaced"/>
</dbReference>
<dbReference type="PROSITE" id="PS50214">
    <property type="entry name" value="DISINTEGRIN_2"/>
    <property type="match status" value="1"/>
</dbReference>
<feature type="disulfide bond" evidence="6">
    <location>
        <begin position="469"/>
        <end position="479"/>
    </location>
</feature>
<dbReference type="Gene3D" id="3.40.390.10">
    <property type="entry name" value="Collagenase (Catalytic Domain)"/>
    <property type="match status" value="1"/>
</dbReference>
<evidence type="ECO:0000256" key="2">
    <source>
        <dbReference type="ARBA" id="ARBA00022692"/>
    </source>
</evidence>
<evidence type="ECO:0000259" key="9">
    <source>
        <dbReference type="PROSITE" id="PS50214"/>
    </source>
</evidence>
<keyword evidence="3 7" id="KW-1133">Transmembrane helix</keyword>
<evidence type="ECO:0008006" key="13">
    <source>
        <dbReference type="Google" id="ProtNLM"/>
    </source>
</evidence>
<dbReference type="GO" id="GO:0008584">
    <property type="term" value="P:male gonad development"/>
    <property type="evidence" value="ECO:0007669"/>
    <property type="project" value="TreeGrafter"/>
</dbReference>
<dbReference type="PANTHER" id="PTHR11905:SF24">
    <property type="entry name" value="DISINTEGRIN AND METALLOPROTEINASE DOMAIN-CONTAINING PROTEIN 32"/>
    <property type="match status" value="1"/>
</dbReference>
<evidence type="ECO:0000256" key="6">
    <source>
        <dbReference type="PROSITE-ProRule" id="PRU00076"/>
    </source>
</evidence>
<dbReference type="PROSITE" id="PS01186">
    <property type="entry name" value="EGF_2"/>
    <property type="match status" value="1"/>
</dbReference>
<feature type="domain" description="Disintegrin" evidence="9">
    <location>
        <begin position="253"/>
        <end position="324"/>
    </location>
</feature>
<evidence type="ECO:0000259" key="8">
    <source>
        <dbReference type="PROSITE" id="PS50026"/>
    </source>
</evidence>
<protein>
    <recommendedName>
        <fullName evidence="13">ADAM metallopeptidase domain 32</fullName>
    </recommendedName>
</protein>
<evidence type="ECO:0000256" key="4">
    <source>
        <dbReference type="ARBA" id="ARBA00023136"/>
    </source>
</evidence>
<dbReference type="PROSITE" id="PS50026">
    <property type="entry name" value="EGF_3"/>
    <property type="match status" value="1"/>
</dbReference>
<dbReference type="GO" id="GO:0007339">
    <property type="term" value="P:binding of sperm to zona pellucida"/>
    <property type="evidence" value="ECO:0007669"/>
    <property type="project" value="TreeGrafter"/>
</dbReference>
<dbReference type="InterPro" id="IPR000742">
    <property type="entry name" value="EGF"/>
</dbReference>
<dbReference type="Pfam" id="PF08516">
    <property type="entry name" value="ADAM_CR"/>
    <property type="match status" value="1"/>
</dbReference>
<dbReference type="Pfam" id="PF01421">
    <property type="entry name" value="Reprolysin"/>
    <property type="match status" value="1"/>
</dbReference>
<dbReference type="Pfam" id="PF01562">
    <property type="entry name" value="Pep_M12B_propep"/>
    <property type="match status" value="1"/>
</dbReference>
<evidence type="ECO:0000256" key="7">
    <source>
        <dbReference type="SAM" id="Phobius"/>
    </source>
</evidence>
<keyword evidence="4 7" id="KW-0472">Membrane</keyword>
<evidence type="ECO:0000256" key="3">
    <source>
        <dbReference type="ARBA" id="ARBA00022989"/>
    </source>
</evidence>
<keyword evidence="6" id="KW-0245">EGF-like domain</keyword>
<evidence type="ECO:0000313" key="11">
    <source>
        <dbReference type="Ensembl" id="ENSPSMP00000003832.1"/>
    </source>
</evidence>
<accession>A0A8C8YH88</accession>
<keyword evidence="5 6" id="KW-1015">Disulfide bond</keyword>
<evidence type="ECO:0000313" key="12">
    <source>
        <dbReference type="Proteomes" id="UP000694414"/>
    </source>
</evidence>
<dbReference type="PANTHER" id="PTHR11905">
    <property type="entry name" value="ADAM A DISINTEGRIN AND METALLOPROTEASE DOMAIN"/>
    <property type="match status" value="1"/>
</dbReference>
<dbReference type="InterPro" id="IPR001590">
    <property type="entry name" value="Peptidase_M12B"/>
</dbReference>
<dbReference type="Gene3D" id="4.10.70.10">
    <property type="entry name" value="Disintegrin domain"/>
    <property type="match status" value="1"/>
</dbReference>
<dbReference type="InterPro" id="IPR018358">
    <property type="entry name" value="Disintegrin_CS"/>
</dbReference>
<feature type="domain" description="Peptidase M12B" evidence="10">
    <location>
        <begin position="149"/>
        <end position="257"/>
    </location>
</feature>
<dbReference type="SMART" id="SM00608">
    <property type="entry name" value="ACR"/>
    <property type="match status" value="1"/>
</dbReference>
<dbReference type="GO" id="GO:0006508">
    <property type="term" value="P:proteolysis"/>
    <property type="evidence" value="ECO:0007669"/>
    <property type="project" value="InterPro"/>
</dbReference>
<dbReference type="GO" id="GO:0004222">
    <property type="term" value="F:metalloendopeptidase activity"/>
    <property type="evidence" value="ECO:0007669"/>
    <property type="project" value="InterPro"/>
</dbReference>
<dbReference type="GO" id="GO:0007155">
    <property type="term" value="P:cell adhesion"/>
    <property type="evidence" value="ECO:0007669"/>
    <property type="project" value="TreeGrafter"/>
</dbReference>
<keyword evidence="12" id="KW-1185">Reference proteome</keyword>
<dbReference type="PROSITE" id="PS50215">
    <property type="entry name" value="ADAM_MEPRO"/>
    <property type="match status" value="1"/>
</dbReference>
<comment type="caution">
    <text evidence="6">Lacks conserved residue(s) required for the propagation of feature annotation.</text>
</comment>
<comment type="subcellular location">
    <subcellularLocation>
        <location evidence="1">Membrane</location>
        <topology evidence="1">Single-pass type I membrane protein</topology>
    </subcellularLocation>
</comment>
<dbReference type="InterPro" id="IPR001762">
    <property type="entry name" value="Disintegrin_dom"/>
</dbReference>
<dbReference type="AlphaFoldDB" id="A0A8C8YH88"/>
<evidence type="ECO:0000256" key="5">
    <source>
        <dbReference type="ARBA" id="ARBA00023157"/>
    </source>
</evidence>
<dbReference type="SUPFAM" id="SSF57552">
    <property type="entry name" value="Blood coagulation inhibitor (disintegrin)"/>
    <property type="match status" value="1"/>
</dbReference>
<dbReference type="InterPro" id="IPR024079">
    <property type="entry name" value="MetalloPept_cat_dom_sf"/>
</dbReference>
<dbReference type="PROSITE" id="PS00427">
    <property type="entry name" value="DISINTEGRIN_1"/>
    <property type="match status" value="1"/>
</dbReference>
<organism evidence="11 12">
    <name type="scientific">Prolemur simus</name>
    <name type="common">Greater bamboo lemur</name>
    <name type="synonym">Hapalemur simus</name>
    <dbReference type="NCBI Taxonomy" id="1328070"/>
    <lineage>
        <taxon>Eukaryota</taxon>
        <taxon>Metazoa</taxon>
        <taxon>Chordata</taxon>
        <taxon>Craniata</taxon>
        <taxon>Vertebrata</taxon>
        <taxon>Euteleostomi</taxon>
        <taxon>Mammalia</taxon>
        <taxon>Eutheria</taxon>
        <taxon>Euarchontoglires</taxon>
        <taxon>Primates</taxon>
        <taxon>Strepsirrhini</taxon>
        <taxon>Lemuriformes</taxon>
        <taxon>Lemuridae</taxon>
        <taxon>Prolemur</taxon>
    </lineage>
</organism>
<feature type="transmembrane region" description="Helical" evidence="7">
    <location>
        <begin position="525"/>
        <end position="546"/>
    </location>
</feature>
<dbReference type="InterPro" id="IPR002870">
    <property type="entry name" value="Peptidase_M12B_N"/>
</dbReference>
<name>A0A8C8YH88_PROSS</name>
<reference evidence="11" key="2">
    <citation type="submission" date="2025-09" db="UniProtKB">
        <authorList>
            <consortium name="Ensembl"/>
        </authorList>
    </citation>
    <scope>IDENTIFICATION</scope>
</reference>